<feature type="region of interest" description="Disordered" evidence="7">
    <location>
        <begin position="918"/>
        <end position="945"/>
    </location>
</feature>
<feature type="compositionally biased region" description="Basic and acidic residues" evidence="7">
    <location>
        <begin position="1446"/>
        <end position="1478"/>
    </location>
</feature>
<accession>A0ABM1YEE6</accession>
<evidence type="ECO:0000259" key="8">
    <source>
        <dbReference type="PROSITE" id="PS51363"/>
    </source>
</evidence>
<evidence type="ECO:0000256" key="7">
    <source>
        <dbReference type="SAM" id="MobiDB-lite"/>
    </source>
</evidence>
<feature type="compositionally biased region" description="Low complexity" evidence="7">
    <location>
        <begin position="190"/>
        <end position="201"/>
    </location>
</feature>
<dbReference type="SMART" id="SM00543">
    <property type="entry name" value="MIF4G"/>
    <property type="match status" value="1"/>
</dbReference>
<evidence type="ECO:0000256" key="3">
    <source>
        <dbReference type="ARBA" id="ARBA00022553"/>
    </source>
</evidence>
<organism evidence="10 11">
    <name type="scientific">Aedes albopictus</name>
    <name type="common">Asian tiger mosquito</name>
    <name type="synonym">Stegomyia albopicta</name>
    <dbReference type="NCBI Taxonomy" id="7160"/>
    <lineage>
        <taxon>Eukaryota</taxon>
        <taxon>Metazoa</taxon>
        <taxon>Ecdysozoa</taxon>
        <taxon>Arthropoda</taxon>
        <taxon>Hexapoda</taxon>
        <taxon>Insecta</taxon>
        <taxon>Pterygota</taxon>
        <taxon>Neoptera</taxon>
        <taxon>Endopterygota</taxon>
        <taxon>Diptera</taxon>
        <taxon>Nematocera</taxon>
        <taxon>Culicoidea</taxon>
        <taxon>Culicidae</taxon>
        <taxon>Culicinae</taxon>
        <taxon>Aedini</taxon>
        <taxon>Aedes</taxon>
        <taxon>Stegomyia</taxon>
    </lineage>
</organism>
<keyword evidence="4" id="KW-0810">Translation regulation</keyword>
<feature type="region of interest" description="Disordered" evidence="7">
    <location>
        <begin position="1432"/>
        <end position="1592"/>
    </location>
</feature>
<dbReference type="Pfam" id="PF02854">
    <property type="entry name" value="MIF4G"/>
    <property type="match status" value="1"/>
</dbReference>
<feature type="compositionally biased region" description="Low complexity" evidence="7">
    <location>
        <begin position="1548"/>
        <end position="1566"/>
    </location>
</feature>
<feature type="compositionally biased region" description="Basic residues" evidence="7">
    <location>
        <begin position="664"/>
        <end position="674"/>
    </location>
</feature>
<feature type="compositionally biased region" description="Polar residues" evidence="7">
    <location>
        <begin position="41"/>
        <end position="50"/>
    </location>
</feature>
<dbReference type="PANTHER" id="PTHR23253">
    <property type="entry name" value="EUKARYOTIC TRANSLATION INITIATION FACTOR 4 GAMMA"/>
    <property type="match status" value="1"/>
</dbReference>
<evidence type="ECO:0000256" key="1">
    <source>
        <dbReference type="ARBA" id="ARBA00005775"/>
    </source>
</evidence>
<dbReference type="Pfam" id="PF21140">
    <property type="entry name" value="eIF4G1-like_eIF4E-bd"/>
    <property type="match status" value="1"/>
</dbReference>
<feature type="compositionally biased region" description="Gly residues" evidence="7">
    <location>
        <begin position="936"/>
        <end position="945"/>
    </location>
</feature>
<keyword evidence="2" id="KW-0396">Initiation factor</keyword>
<feature type="compositionally biased region" description="Polar residues" evidence="7">
    <location>
        <begin position="681"/>
        <end position="696"/>
    </location>
</feature>
<feature type="region of interest" description="Disordered" evidence="7">
    <location>
        <begin position="1"/>
        <end position="70"/>
    </location>
</feature>
<dbReference type="RefSeq" id="XP_019540276.2">
    <property type="nucleotide sequence ID" value="XM_019684731.3"/>
</dbReference>
<dbReference type="InterPro" id="IPR016024">
    <property type="entry name" value="ARM-type_fold"/>
</dbReference>
<evidence type="ECO:0000256" key="2">
    <source>
        <dbReference type="ARBA" id="ARBA00022540"/>
    </source>
</evidence>
<feature type="region of interest" description="Disordered" evidence="7">
    <location>
        <begin position="968"/>
        <end position="1011"/>
    </location>
</feature>
<feature type="domain" description="MI" evidence="9">
    <location>
        <begin position="1623"/>
        <end position="1749"/>
    </location>
</feature>
<evidence type="ECO:0000256" key="4">
    <source>
        <dbReference type="ARBA" id="ARBA00022845"/>
    </source>
</evidence>
<dbReference type="InterPro" id="IPR049485">
    <property type="entry name" value="eIF4G1-like_eIF4E-bd"/>
</dbReference>
<dbReference type="GeneID" id="109411224"/>
<feature type="compositionally biased region" description="Basic and acidic residues" evidence="7">
    <location>
        <begin position="1507"/>
        <end position="1516"/>
    </location>
</feature>
<keyword evidence="11" id="KW-1185">Reference proteome</keyword>
<comment type="similarity">
    <text evidence="1">Belongs to the eukaryotic initiation factor 4G family.</text>
</comment>
<feature type="region of interest" description="Disordered" evidence="7">
    <location>
        <begin position="1324"/>
        <end position="1382"/>
    </location>
</feature>
<feature type="region of interest" description="Disordered" evidence="7">
    <location>
        <begin position="116"/>
        <end position="154"/>
    </location>
</feature>
<dbReference type="Proteomes" id="UP000069940">
    <property type="component" value="Unassembled WGS sequence"/>
</dbReference>
<feature type="compositionally biased region" description="Pro residues" evidence="7">
    <location>
        <begin position="334"/>
        <end position="343"/>
    </location>
</feature>
<dbReference type="InterPro" id="IPR003307">
    <property type="entry name" value="W2_domain"/>
</dbReference>
<evidence type="ECO:0000256" key="6">
    <source>
        <dbReference type="SAM" id="Coils"/>
    </source>
</evidence>
<sequence>MQSGGGPMQPGPSVMRGLTSGTPTSSQQQSDMQKMQSQPSLMSQQYQPQSMFRGAGANQNTRPPRAAMVQGYGTPPFLPLYQFPGFPPRMGQWNYGSIPTMPFAQQYFAQPQHIIPSQHQQSRRNPGGENNLVNVNSNYSGTPSNGSTNQLNPLTTIPQMSQVQMSQAQPNQQSSPMGVSHDLLVMQQMHPQPTPQHSGPQPGLPPGAPGQAPMDQHQPNPAQVNVGAPQPHHTLMPQLQLAPHLPAPPQAAPAAKVNKKRQRGARAIAIINPDTLEDVLDKYYDNDSTAAAATSSATSSVTTSGPPPSLSSGPAGVGSSAPPPPSANYSTIPPNVPQVPLNPPVVESDYDNYPPHPHQGTPELPPGGMLLHHQGPPHMHHPPTNHPPQPPAHVHAVPNPMYEIGRTPTGAQQPHELVYPGQLKTGNPPPHLPPPSLHHGVVPIVPTAAEMTTASGTPVVSANANAPSVEIKPYQQQKKKKPVSEPPQQMLLQQPPPPVQHPIHHQHPLPANISQPPPTADTMPIPYAAAAAGPERYRTFSEKSIAESTLSTDAEPFVYTGPTSIGSNNHQLHQHQPQPRVEEMPPQLVGPPPMVVPPMVMPEQQQPQEIPVSLNKTPEVVVVEESKRTAATVAVDTLVASVEKLSVEEDHPVEAAVAGGHHNNNNRKNKQHKKRPEDGSSAASETSNKETGSSKAPATATVVVVDQQKPESVDETDRSAVVVSLKEPHQQQSSSSSLISNLVDHNNSKLDNDNINNNVDCTSTTIITTDNTTTTTTDNNTVASKSPMENKQQPTPPKVVDVENNVESQQPEFNANKNVVVVVESAAVAPPTVVPSKESTPAPVSAAPPSAAKEPSPPAPPTTATLKAPAAPTPAVAPIKKSRSLTLIEYDPDQWSPDNPTGKKKYSRDQLMQLQNAPPAKEKPLNLPNCLERSSHGGGGHSMGGGNHYNKGNFAEISIMPTFMRGMVGGGGNMNQMRQPYPPKRPSQQGNQGQSGSQSNKQSQQGMSKTGSKIIRLQLDEEVKLNECENAWRPSHLQQNDNLDEVQKKTQELFKKFRSVLNKLTPENFEKLVQQVKSFVIDTDERLDGCIKLVFEKAISEPNFSEAYAKMCKEIGTIAVVASSEKRVLSFKSRLLAQCQAEFELRRNDQTCAIRDSRIKLEANKNLAKQQFEELKAQLEEDEQKVRRRAVGTVRFIGELYKHGQLTSSIMHSCIKLLIDNDSRAYDEETLECLCKLLTTIGCKMEKENEQDLRPYFDKMGEIVRNKDKFRISSRIRFMIQDVIDLRRNVWQPRRQDLNPKTMNQIQKEAETEQLQINMSYVPRDMGGRGGRGNMQGGGSKMSGSMGSGGGYGQGSLGRGGNQSSMKGGRMQTDDDGFQQISNNRNNRQQQMQIDPKKINIPSNLDITARLGSAASYQGWNKNNNNMFAALNNEENQSGGGGSSMMDRDGDRDRRDRDRGGDRDRNQRDRDRDRDRSGSHNKNSGSYHKGSMERERYNRYGSSSSQNDDRMNRSSREPSSGSMRGPMGGQHSNNQMHDRDRDRDRGKMPPQQQQPSSMQGRSSQQRHIPQPTAPLPSKMGPPTAGSAITKSGSGHLYQQQQLPQFAIPKDVPTRRSFPTPDEETEAEIQKFSKFWNLERDQTEIEGIVQVLKDFNINPEYYHAAITQLLMDNIERDSKIRDLVALVLSQMFEKKVITKADYLHALEEMFNMADDLIIDIPQLFKYLASFYVTLLKQRHISLSDVRNAAQSVLQKSGATVLKELLLQYEALYGKDATVMLWCESSLNPTDFIKLGSPEAAEKYLTEAKLGYLLDSNSKSLDMATVDSQIKDFLKANVKFMDIYNWISSYVGPERKTSNEFIRTLTKAVLEHCIDNKTKLNVTEFTKWFPILQKYIDGKPERELQAMYAIQRLVVELEHPQSLLHSMLEQLYQNDVIMEGITLWVDSEDPLEASGKGVCLKGITQFMTVFMENSSDEEN</sequence>
<feature type="region of interest" description="Disordered" evidence="7">
    <location>
        <begin position="190"/>
        <end position="232"/>
    </location>
</feature>
<keyword evidence="6" id="KW-0175">Coiled coil</keyword>
<feature type="compositionally biased region" description="Polar residues" evidence="7">
    <location>
        <begin position="131"/>
        <end position="154"/>
    </location>
</feature>
<dbReference type="SMART" id="SM00515">
    <property type="entry name" value="eIF5C"/>
    <property type="match status" value="1"/>
</dbReference>
<feature type="region of interest" description="Disordered" evidence="7">
    <location>
        <begin position="468"/>
        <end position="525"/>
    </location>
</feature>
<feature type="region of interest" description="Disordered" evidence="7">
    <location>
        <begin position="1604"/>
        <end position="1625"/>
    </location>
</feature>
<feature type="compositionally biased region" description="Low complexity" evidence="7">
    <location>
        <begin position="570"/>
        <end position="582"/>
    </location>
</feature>
<evidence type="ECO:0008006" key="12">
    <source>
        <dbReference type="Google" id="ProtNLM"/>
    </source>
</evidence>
<dbReference type="InterPro" id="IPR003890">
    <property type="entry name" value="MIF4G-like_typ-3"/>
</dbReference>
<dbReference type="Pfam" id="PF02847">
    <property type="entry name" value="MA3"/>
    <property type="match status" value="1"/>
</dbReference>
<feature type="compositionally biased region" description="Basic and acidic residues" evidence="7">
    <location>
        <begin position="1536"/>
        <end position="1547"/>
    </location>
</feature>
<evidence type="ECO:0000313" key="11">
    <source>
        <dbReference type="Proteomes" id="UP000069940"/>
    </source>
</evidence>
<feature type="compositionally biased region" description="Low complexity" evidence="7">
    <location>
        <begin position="987"/>
        <end position="1009"/>
    </location>
</feature>
<feature type="domain" description="W2" evidence="8">
    <location>
        <begin position="1814"/>
        <end position="1977"/>
    </location>
</feature>
<feature type="compositionally biased region" description="Low complexity" evidence="7">
    <location>
        <begin position="831"/>
        <end position="854"/>
    </location>
</feature>
<feature type="region of interest" description="Disordered" evidence="7">
    <location>
        <begin position="773"/>
        <end position="797"/>
    </location>
</feature>
<reference evidence="10" key="2">
    <citation type="submission" date="2025-05" db="UniProtKB">
        <authorList>
            <consortium name="EnsemblMetazoa"/>
        </authorList>
    </citation>
    <scope>IDENTIFICATION</scope>
    <source>
        <strain evidence="10">Foshan</strain>
    </source>
</reference>
<feature type="region of interest" description="Disordered" evidence="7">
    <location>
        <begin position="831"/>
        <end position="879"/>
    </location>
</feature>
<dbReference type="EnsemblMetazoa" id="AALFPA23_008399.R11334">
    <property type="protein sequence ID" value="AALFPA23_008399.P11334"/>
    <property type="gene ID" value="AALFPA23_008399"/>
</dbReference>
<evidence type="ECO:0000259" key="9">
    <source>
        <dbReference type="PROSITE" id="PS51366"/>
    </source>
</evidence>
<reference evidence="11" key="1">
    <citation type="journal article" date="2015" name="Proc. Natl. Acad. Sci. U.S.A.">
        <title>Genome sequence of the Asian Tiger mosquito, Aedes albopictus, reveals insights into its biology, genetics, and evolution.</title>
        <authorList>
            <person name="Chen X.G."/>
            <person name="Jiang X."/>
            <person name="Gu J."/>
            <person name="Xu M."/>
            <person name="Wu Y."/>
            <person name="Deng Y."/>
            <person name="Zhang C."/>
            <person name="Bonizzoni M."/>
            <person name="Dermauw W."/>
            <person name="Vontas J."/>
            <person name="Armbruster P."/>
            <person name="Huang X."/>
            <person name="Yang Y."/>
            <person name="Zhang H."/>
            <person name="He W."/>
            <person name="Peng H."/>
            <person name="Liu Y."/>
            <person name="Wu K."/>
            <person name="Chen J."/>
            <person name="Lirakis M."/>
            <person name="Topalis P."/>
            <person name="Van Leeuwen T."/>
            <person name="Hall A.B."/>
            <person name="Jiang X."/>
            <person name="Thorpe C."/>
            <person name="Mueller R.L."/>
            <person name="Sun C."/>
            <person name="Waterhouse R.M."/>
            <person name="Yan G."/>
            <person name="Tu Z.J."/>
            <person name="Fang X."/>
            <person name="James A.A."/>
        </authorList>
    </citation>
    <scope>NUCLEOTIDE SEQUENCE [LARGE SCALE GENOMIC DNA]</scope>
    <source>
        <strain evidence="11">Foshan</strain>
    </source>
</reference>
<name>A0ABM1YEE6_AEDAL</name>
<evidence type="ECO:0000256" key="5">
    <source>
        <dbReference type="ARBA" id="ARBA00022917"/>
    </source>
</evidence>
<dbReference type="PROSITE" id="PS51366">
    <property type="entry name" value="MI"/>
    <property type="match status" value="1"/>
</dbReference>
<feature type="coiled-coil region" evidence="6">
    <location>
        <begin position="1158"/>
        <end position="1189"/>
    </location>
</feature>
<dbReference type="PANTHER" id="PTHR23253:SF78">
    <property type="entry name" value="EUKARYOTIC TRANSLATION INITIATION FACTOR 4G1, ISOFORM B-RELATED"/>
    <property type="match status" value="1"/>
</dbReference>
<feature type="region of interest" description="Disordered" evidence="7">
    <location>
        <begin position="554"/>
        <end position="582"/>
    </location>
</feature>
<dbReference type="Gene3D" id="1.25.40.180">
    <property type="match status" value="3"/>
</dbReference>
<keyword evidence="5" id="KW-0648">Protein biosynthesis</keyword>
<dbReference type="CDD" id="cd11559">
    <property type="entry name" value="W2_eIF4G1_like"/>
    <property type="match status" value="1"/>
</dbReference>
<dbReference type="SUPFAM" id="SSF48371">
    <property type="entry name" value="ARM repeat"/>
    <property type="match status" value="3"/>
</dbReference>
<dbReference type="Pfam" id="PF02020">
    <property type="entry name" value="W2"/>
    <property type="match status" value="1"/>
</dbReference>
<dbReference type="InterPro" id="IPR003891">
    <property type="entry name" value="Initiation_fac_eIF4g_MI"/>
</dbReference>
<feature type="compositionally biased region" description="Polar residues" evidence="7">
    <location>
        <begin position="782"/>
        <end position="793"/>
    </location>
</feature>
<feature type="compositionally biased region" description="Basic and acidic residues" evidence="7">
    <location>
        <begin position="708"/>
        <end position="718"/>
    </location>
</feature>
<feature type="region of interest" description="Disordered" evidence="7">
    <location>
        <begin position="655"/>
        <end position="738"/>
    </location>
</feature>
<feature type="region of interest" description="Disordered" evidence="7">
    <location>
        <begin position="291"/>
        <end position="389"/>
    </location>
</feature>
<dbReference type="PROSITE" id="PS51363">
    <property type="entry name" value="W2"/>
    <property type="match status" value="1"/>
</dbReference>
<protein>
    <recommendedName>
        <fullName evidence="12">MI domain-containing protein</fullName>
    </recommendedName>
</protein>
<evidence type="ECO:0000313" key="10">
    <source>
        <dbReference type="EnsemblMetazoa" id="AALFPA23_008399.P11334"/>
    </source>
</evidence>
<feature type="compositionally biased region" description="Low complexity" evidence="7">
    <location>
        <begin position="862"/>
        <end position="878"/>
    </location>
</feature>
<feature type="compositionally biased region" description="Low complexity" evidence="7">
    <location>
        <begin position="291"/>
        <end position="320"/>
    </location>
</feature>
<feature type="compositionally biased region" description="Low complexity" evidence="7">
    <location>
        <begin position="25"/>
        <end position="40"/>
    </location>
</feature>
<feature type="compositionally biased region" description="Gly residues" evidence="7">
    <location>
        <begin position="1328"/>
        <end position="1361"/>
    </location>
</feature>
<proteinExistence type="inferred from homology"/>
<keyword evidence="3" id="KW-0597">Phosphoprotein</keyword>